<dbReference type="SMART" id="SM00449">
    <property type="entry name" value="SPRY"/>
    <property type="match status" value="1"/>
</dbReference>
<feature type="domain" description="Pyrin" evidence="3">
    <location>
        <begin position="1"/>
        <end position="88"/>
    </location>
</feature>
<evidence type="ECO:0000259" key="2">
    <source>
        <dbReference type="PROSITE" id="PS50188"/>
    </source>
</evidence>
<dbReference type="InterPro" id="IPR013320">
    <property type="entry name" value="ConA-like_dom_sf"/>
</dbReference>
<organism evidence="4 5">
    <name type="scientific">Takifugu bimaculatus</name>
    <dbReference type="NCBI Taxonomy" id="433685"/>
    <lineage>
        <taxon>Eukaryota</taxon>
        <taxon>Metazoa</taxon>
        <taxon>Chordata</taxon>
        <taxon>Craniata</taxon>
        <taxon>Vertebrata</taxon>
        <taxon>Euteleostomi</taxon>
        <taxon>Actinopterygii</taxon>
        <taxon>Neopterygii</taxon>
        <taxon>Teleostei</taxon>
        <taxon>Neoteleostei</taxon>
        <taxon>Acanthomorphata</taxon>
        <taxon>Eupercaria</taxon>
        <taxon>Tetraodontiformes</taxon>
        <taxon>Tetradontoidea</taxon>
        <taxon>Tetraodontidae</taxon>
        <taxon>Takifugu</taxon>
    </lineage>
</organism>
<dbReference type="InterPro" id="IPR003877">
    <property type="entry name" value="SPRY_dom"/>
</dbReference>
<dbReference type="PRINTS" id="PR01407">
    <property type="entry name" value="BUTYPHLNCDUF"/>
</dbReference>
<dbReference type="InterPro" id="IPR043136">
    <property type="entry name" value="B30.2/SPRY_sf"/>
</dbReference>
<dbReference type="PANTHER" id="PTHR24103">
    <property type="entry name" value="E3 UBIQUITIN-PROTEIN LIGASE TRIM"/>
    <property type="match status" value="1"/>
</dbReference>
<dbReference type="FunFam" id="2.60.120.920:FF:000004">
    <property type="entry name" value="Butyrophilin subfamily 1 member A1"/>
    <property type="match status" value="1"/>
</dbReference>
<dbReference type="InterPro" id="IPR004020">
    <property type="entry name" value="DAPIN"/>
</dbReference>
<dbReference type="InterPro" id="IPR001870">
    <property type="entry name" value="B30.2/SPRY"/>
</dbReference>
<feature type="coiled-coil region" evidence="1">
    <location>
        <begin position="90"/>
        <end position="121"/>
    </location>
</feature>
<feature type="coiled-coil region" evidence="1">
    <location>
        <begin position="170"/>
        <end position="197"/>
    </location>
</feature>
<dbReference type="AlphaFoldDB" id="A0A4Z2BGT5"/>
<sequence length="440" mass="50291">MEEKLLKTLLELNRKEFKTFKWFLKQKKVLRSFSGIPVAQLETAERTETVDLMVQKYQDSGALEVTLEVLRKVSRNDLVEDLLEETKHFKENPQNEYERTKAELKEKMEQMIQDRRMKIEEIRCSAAISKKSAERHISDSERTFRVLLENIKRSQDSLVEDIGKKQRSTQKQADGLIQKLEQEIQLLTNTCQEVERPSAPAGSRRLLPSVPTMGECAGVSINLPSYGREVASTLKALEERLSNEKEKLIAKAKLFRVQEFSKDVTLDPDTANEFLVLSDDKKQVHFGSIPQNLPENPRRFKKTCNVLGRPSCSSGRFYFQVQVEGLASWDLGMVRESVQRTGSITASPHNGFWTICLRDNSNYRAHGQRLCPKLPPKKVGVFVDYEDACVSFFDVDSADLIHQFTQCSFSEQLCPFFSPGRLVPNSPSHSLAICPVDYDF</sequence>
<evidence type="ECO:0000259" key="3">
    <source>
        <dbReference type="PROSITE" id="PS50824"/>
    </source>
</evidence>
<dbReference type="SMART" id="SM00589">
    <property type="entry name" value="PRY"/>
    <property type="match status" value="1"/>
</dbReference>
<dbReference type="InterPro" id="IPR006574">
    <property type="entry name" value="PRY"/>
</dbReference>
<gene>
    <name evidence="4" type="ORF">fugu_019893</name>
</gene>
<keyword evidence="5" id="KW-1185">Reference proteome</keyword>
<dbReference type="SUPFAM" id="SSF49899">
    <property type="entry name" value="Concanavalin A-like lectins/glucanases"/>
    <property type="match status" value="1"/>
</dbReference>
<name>A0A4Z2BGT5_9TELE</name>
<dbReference type="Pfam" id="PF00622">
    <property type="entry name" value="SPRY"/>
    <property type="match status" value="1"/>
</dbReference>
<dbReference type="InterPro" id="IPR011029">
    <property type="entry name" value="DEATH-like_dom_sf"/>
</dbReference>
<dbReference type="Gene3D" id="2.60.120.920">
    <property type="match status" value="1"/>
</dbReference>
<dbReference type="EMBL" id="SWLE01000015">
    <property type="protein sequence ID" value="TNM91513.1"/>
    <property type="molecule type" value="Genomic_DNA"/>
</dbReference>
<dbReference type="SMART" id="SM01289">
    <property type="entry name" value="PYRIN"/>
    <property type="match status" value="1"/>
</dbReference>
<reference evidence="4 5" key="1">
    <citation type="submission" date="2019-04" db="EMBL/GenBank/DDBJ databases">
        <title>The sequence and de novo assembly of Takifugu bimaculatus genome using PacBio and Hi-C technologies.</title>
        <authorList>
            <person name="Xu P."/>
            <person name="Liu B."/>
            <person name="Zhou Z."/>
        </authorList>
    </citation>
    <scope>NUCLEOTIDE SEQUENCE [LARGE SCALE GENOMIC DNA]</scope>
    <source>
        <strain evidence="4">TB-2018</strain>
        <tissue evidence="4">Muscle</tissue>
    </source>
</reference>
<feature type="coiled-coil region" evidence="1">
    <location>
        <begin position="227"/>
        <end position="254"/>
    </location>
</feature>
<dbReference type="InterPro" id="IPR050143">
    <property type="entry name" value="TRIM/RBCC"/>
</dbReference>
<dbReference type="Pfam" id="PF02758">
    <property type="entry name" value="PYRIN"/>
    <property type="match status" value="1"/>
</dbReference>
<comment type="caution">
    <text evidence="4">The sequence shown here is derived from an EMBL/GenBank/DDBJ whole genome shotgun (WGS) entry which is preliminary data.</text>
</comment>
<dbReference type="Proteomes" id="UP000516260">
    <property type="component" value="Chromosome 22"/>
</dbReference>
<proteinExistence type="predicted"/>
<dbReference type="Pfam" id="PF13765">
    <property type="entry name" value="PRY"/>
    <property type="match status" value="1"/>
</dbReference>
<dbReference type="SUPFAM" id="SSF47986">
    <property type="entry name" value="DEATH domain"/>
    <property type="match status" value="1"/>
</dbReference>
<evidence type="ECO:0000313" key="4">
    <source>
        <dbReference type="EMBL" id="TNM91513.1"/>
    </source>
</evidence>
<dbReference type="Pfam" id="PF25600">
    <property type="entry name" value="TRIM_CC"/>
    <property type="match status" value="1"/>
</dbReference>
<accession>A0A4Z2BGT5</accession>
<evidence type="ECO:0008006" key="6">
    <source>
        <dbReference type="Google" id="ProtNLM"/>
    </source>
</evidence>
<dbReference type="InterPro" id="IPR058030">
    <property type="entry name" value="TRIM8/14/16/25/29/45/65_CC"/>
</dbReference>
<feature type="domain" description="B30.2/SPRY" evidence="2">
    <location>
        <begin position="244"/>
        <end position="436"/>
    </location>
</feature>
<dbReference type="PROSITE" id="PS50188">
    <property type="entry name" value="B302_SPRY"/>
    <property type="match status" value="1"/>
</dbReference>
<dbReference type="InterPro" id="IPR003879">
    <property type="entry name" value="Butyrophylin_SPRY"/>
</dbReference>
<dbReference type="Gene3D" id="1.10.533.10">
    <property type="entry name" value="Death Domain, Fas"/>
    <property type="match status" value="1"/>
</dbReference>
<dbReference type="PROSITE" id="PS50824">
    <property type="entry name" value="DAPIN"/>
    <property type="match status" value="1"/>
</dbReference>
<protein>
    <recommendedName>
        <fullName evidence="6">B30.2/SPRY domain-containing protein</fullName>
    </recommendedName>
</protein>
<keyword evidence="1" id="KW-0175">Coiled coil</keyword>
<evidence type="ECO:0000256" key="1">
    <source>
        <dbReference type="SAM" id="Coils"/>
    </source>
</evidence>
<evidence type="ECO:0000313" key="5">
    <source>
        <dbReference type="Proteomes" id="UP000516260"/>
    </source>
</evidence>
<dbReference type="CDD" id="cd13733">
    <property type="entry name" value="SPRY_PRY_C-I_1"/>
    <property type="match status" value="1"/>
</dbReference>